<dbReference type="GeneID" id="20321021"/>
<dbReference type="AlphaFoldDB" id="A0A075ACZ6"/>
<evidence type="ECO:0000313" key="1">
    <source>
        <dbReference type="EMBL" id="KER25739.1"/>
    </source>
</evidence>
<dbReference type="Proteomes" id="UP000054324">
    <property type="component" value="Unassembled WGS sequence"/>
</dbReference>
<protein>
    <submittedName>
        <fullName evidence="1">Uncharacterized protein</fullName>
    </submittedName>
</protein>
<gene>
    <name evidence="1" type="ORF">T265_06842</name>
</gene>
<evidence type="ECO:0000313" key="2">
    <source>
        <dbReference type="Proteomes" id="UP000054324"/>
    </source>
</evidence>
<dbReference type="EMBL" id="KL596767">
    <property type="protein sequence ID" value="KER25739.1"/>
    <property type="molecule type" value="Genomic_DNA"/>
</dbReference>
<keyword evidence="2" id="KW-1185">Reference proteome</keyword>
<name>A0A075ACZ6_OPIVI</name>
<organism evidence="1 2">
    <name type="scientific">Opisthorchis viverrini</name>
    <name type="common">Southeast Asian liver fluke</name>
    <dbReference type="NCBI Taxonomy" id="6198"/>
    <lineage>
        <taxon>Eukaryota</taxon>
        <taxon>Metazoa</taxon>
        <taxon>Spiralia</taxon>
        <taxon>Lophotrochozoa</taxon>
        <taxon>Platyhelminthes</taxon>
        <taxon>Trematoda</taxon>
        <taxon>Digenea</taxon>
        <taxon>Opisthorchiida</taxon>
        <taxon>Opisthorchiata</taxon>
        <taxon>Opisthorchiidae</taxon>
        <taxon>Opisthorchis</taxon>
    </lineage>
</organism>
<sequence length="106" mass="11827">MFDSPTAALSNRTAKPWRTKLSLADALFTVEVFSIEAELKLSSLNIVLQSRDLERLISSKRGGWKHRGRGQGPMSGYFCIATSLKEANKCRLKLQPNANYPSKLDV</sequence>
<reference evidence="1 2" key="1">
    <citation type="submission" date="2013-11" db="EMBL/GenBank/DDBJ databases">
        <title>Opisthorchis viverrini - life in the bile duct.</title>
        <authorList>
            <person name="Young N.D."/>
            <person name="Nagarajan N."/>
            <person name="Lin S.J."/>
            <person name="Korhonen P.K."/>
            <person name="Jex A.R."/>
            <person name="Hall R.S."/>
            <person name="Safavi-Hemami H."/>
            <person name="Kaewkong W."/>
            <person name="Bertrand D."/>
            <person name="Gao S."/>
            <person name="Seet Q."/>
            <person name="Wongkham S."/>
            <person name="Teh B.T."/>
            <person name="Wongkham C."/>
            <person name="Intapan P.M."/>
            <person name="Maleewong W."/>
            <person name="Yang X."/>
            <person name="Hu M."/>
            <person name="Wang Z."/>
            <person name="Hofmann A."/>
            <person name="Sternberg P.W."/>
            <person name="Tan P."/>
            <person name="Wang J."/>
            <person name="Gasser R.B."/>
        </authorList>
    </citation>
    <scope>NUCLEOTIDE SEQUENCE [LARGE SCALE GENOMIC DNA]</scope>
</reference>
<dbReference type="RefSeq" id="XP_009170488.1">
    <property type="nucleotide sequence ID" value="XM_009172224.1"/>
</dbReference>
<dbReference type="CTD" id="20321021"/>
<dbReference type="KEGG" id="ovi:T265_06842"/>
<proteinExistence type="predicted"/>
<accession>A0A075ACZ6</accession>